<dbReference type="PIRSF" id="PIRSF000350">
    <property type="entry name" value="Mercury_reductase_MerA"/>
    <property type="match status" value="1"/>
</dbReference>
<evidence type="ECO:0000256" key="5">
    <source>
        <dbReference type="ARBA" id="ARBA00023002"/>
    </source>
</evidence>
<evidence type="ECO:0000256" key="4">
    <source>
        <dbReference type="ARBA" id="ARBA00022827"/>
    </source>
</evidence>
<dbReference type="PANTHER" id="PTHR42737:SF2">
    <property type="entry name" value="GLUTATHIONE REDUCTASE"/>
    <property type="match status" value="1"/>
</dbReference>
<comment type="cofactor">
    <cofactor evidence="1">
        <name>FAD</name>
        <dbReference type="ChEBI" id="CHEBI:57692"/>
    </cofactor>
</comment>
<sequence length="455" mass="48924">MTTAEYDFDLLVIGAGSGGVRAARTAAAQGVRVGIIEDRYWGGTCVNVGCVPKKLYSYAAHFAQDFADAAGYGWQLEKTPSFHWPQLRDARATEIQRLNGIYNKLLDQSGVQRIHGRGRVLGPHQVAVGEQVFRAERLLLATGAWPFIPDFEGADLCIDSNQIFDLAEFPQRFLVYGGGYIAVEFASIFHGLGAETTLVYRGEQILRGFDQEIAAFTQAQIAQTGVQLALKEEITRIERQATGLLVTLSSGRQLEVDQVLCATGRRGHTEGLGLETVGIEVNAAGEIPVDEHFCTSVPSIYALGDVTGGPQLTPVALAEAMVLVHNLYSGQAPKKMDYQSIPTAVFCHPNIGTVGLSEEAARAQYAGVRVFVTEFKPMRNTLSGNPGRCMMKLIVDAASDRVVGCHVVGSDAGEIVQGIGIAVKAGLTKADFDATLGIHPTSAEELVTLRQVTRS</sequence>
<evidence type="ECO:0000256" key="2">
    <source>
        <dbReference type="ARBA" id="ARBA00007532"/>
    </source>
</evidence>
<keyword evidence="6" id="KW-1015">Disulfide bond</keyword>
<dbReference type="Pfam" id="PF02852">
    <property type="entry name" value="Pyr_redox_dim"/>
    <property type="match status" value="1"/>
</dbReference>
<evidence type="ECO:0000259" key="10">
    <source>
        <dbReference type="Pfam" id="PF07992"/>
    </source>
</evidence>
<dbReference type="Pfam" id="PF07992">
    <property type="entry name" value="Pyr_redox_2"/>
    <property type="match status" value="1"/>
</dbReference>
<dbReference type="Proteomes" id="UP001621714">
    <property type="component" value="Unassembled WGS sequence"/>
</dbReference>
<reference evidence="11 12" key="1">
    <citation type="submission" date="2024-02" db="EMBL/GenBank/DDBJ databases">
        <title>Marinospirillum sp. MEB 164 isolated from Lonar lake sediment.</title>
        <authorList>
            <person name="Joshi A."/>
            <person name="Thite S."/>
        </authorList>
    </citation>
    <scope>NUCLEOTIDE SEQUENCE [LARGE SCALE GENOMIC DNA]</scope>
    <source>
        <strain evidence="11 12">MEB164</strain>
    </source>
</reference>
<keyword evidence="7 8" id="KW-0676">Redox-active center</keyword>
<keyword evidence="4 8" id="KW-0274">FAD</keyword>
<evidence type="ECO:0000256" key="3">
    <source>
        <dbReference type="ARBA" id="ARBA00022630"/>
    </source>
</evidence>
<dbReference type="PROSITE" id="PS00076">
    <property type="entry name" value="PYRIDINE_REDOX_1"/>
    <property type="match status" value="1"/>
</dbReference>
<dbReference type="SUPFAM" id="SSF51905">
    <property type="entry name" value="FAD/NAD(P)-binding domain"/>
    <property type="match status" value="1"/>
</dbReference>
<evidence type="ECO:0000313" key="12">
    <source>
        <dbReference type="Proteomes" id="UP001621714"/>
    </source>
</evidence>
<dbReference type="InterPro" id="IPR016156">
    <property type="entry name" value="FAD/NAD-linked_Rdtase_dimer_sf"/>
</dbReference>
<dbReference type="Gene3D" id="3.50.50.60">
    <property type="entry name" value="FAD/NAD(P)-binding domain"/>
    <property type="match status" value="2"/>
</dbReference>
<comment type="caution">
    <text evidence="11">The sequence shown here is derived from an EMBL/GenBank/DDBJ whole genome shotgun (WGS) entry which is preliminary data.</text>
</comment>
<evidence type="ECO:0000256" key="1">
    <source>
        <dbReference type="ARBA" id="ARBA00001974"/>
    </source>
</evidence>
<comment type="similarity">
    <text evidence="2 8">Belongs to the class-I pyridine nucleotide-disulfide oxidoreductase family.</text>
</comment>
<dbReference type="InterPro" id="IPR046952">
    <property type="entry name" value="GSHR/TRXR-like"/>
</dbReference>
<dbReference type="GO" id="GO:0004362">
    <property type="term" value="F:glutathione-disulfide reductase (NADPH) activity"/>
    <property type="evidence" value="ECO:0007669"/>
    <property type="project" value="UniProtKB-EC"/>
</dbReference>
<evidence type="ECO:0000259" key="9">
    <source>
        <dbReference type="Pfam" id="PF02852"/>
    </source>
</evidence>
<dbReference type="InterPro" id="IPR001100">
    <property type="entry name" value="Pyr_nuc-diS_OxRdtase"/>
</dbReference>
<name>A0ABW8PX32_9GAMM</name>
<dbReference type="PANTHER" id="PTHR42737">
    <property type="entry name" value="GLUTATHIONE REDUCTASE"/>
    <property type="match status" value="1"/>
</dbReference>
<dbReference type="PRINTS" id="PR00411">
    <property type="entry name" value="PNDRDTASEI"/>
</dbReference>
<dbReference type="SUPFAM" id="SSF55424">
    <property type="entry name" value="FAD/NAD-linked reductases, dimerisation (C-terminal) domain"/>
    <property type="match status" value="1"/>
</dbReference>
<keyword evidence="5 8" id="KW-0560">Oxidoreductase</keyword>
<dbReference type="EMBL" id="JBANFI010000004">
    <property type="protein sequence ID" value="MFK7160823.1"/>
    <property type="molecule type" value="Genomic_DNA"/>
</dbReference>
<gene>
    <name evidence="11" type="primary">gorA</name>
    <name evidence="11" type="ORF">V6U78_07210</name>
</gene>
<dbReference type="EC" id="1.8.1.7" evidence="11"/>
<dbReference type="PRINTS" id="PR00368">
    <property type="entry name" value="FADPNR"/>
</dbReference>
<organism evidence="11 12">
    <name type="scientific">Marinospirillum alkalitolerans</name>
    <dbReference type="NCBI Taxonomy" id="3123374"/>
    <lineage>
        <taxon>Bacteria</taxon>
        <taxon>Pseudomonadati</taxon>
        <taxon>Pseudomonadota</taxon>
        <taxon>Gammaproteobacteria</taxon>
        <taxon>Oceanospirillales</taxon>
        <taxon>Oceanospirillaceae</taxon>
        <taxon>Marinospirillum</taxon>
    </lineage>
</organism>
<evidence type="ECO:0000256" key="7">
    <source>
        <dbReference type="ARBA" id="ARBA00023284"/>
    </source>
</evidence>
<dbReference type="InterPro" id="IPR004099">
    <property type="entry name" value="Pyr_nucl-diS_OxRdtase_dimer"/>
</dbReference>
<evidence type="ECO:0000256" key="8">
    <source>
        <dbReference type="RuleBase" id="RU003691"/>
    </source>
</evidence>
<proteinExistence type="inferred from homology"/>
<dbReference type="NCBIfam" id="NF004776">
    <property type="entry name" value="PRK06116.1"/>
    <property type="match status" value="1"/>
</dbReference>
<dbReference type="InterPro" id="IPR012999">
    <property type="entry name" value="Pyr_OxRdtase_I_AS"/>
</dbReference>
<evidence type="ECO:0000313" key="11">
    <source>
        <dbReference type="EMBL" id="MFK7160823.1"/>
    </source>
</evidence>
<protein>
    <submittedName>
        <fullName evidence="11">Glutathione-disulfide reductase</fullName>
        <ecNumber evidence="11">1.8.1.7</ecNumber>
    </submittedName>
</protein>
<dbReference type="RefSeq" id="WP_405338916.1">
    <property type="nucleotide sequence ID" value="NZ_JBANFI010000004.1"/>
</dbReference>
<dbReference type="InterPro" id="IPR036188">
    <property type="entry name" value="FAD/NAD-bd_sf"/>
</dbReference>
<accession>A0ABW8PX32</accession>
<dbReference type="InterPro" id="IPR023753">
    <property type="entry name" value="FAD/NAD-binding_dom"/>
</dbReference>
<keyword evidence="3 8" id="KW-0285">Flavoprotein</keyword>
<feature type="domain" description="FAD/NAD(P)-binding" evidence="10">
    <location>
        <begin position="8"/>
        <end position="320"/>
    </location>
</feature>
<evidence type="ECO:0000256" key="6">
    <source>
        <dbReference type="ARBA" id="ARBA00023157"/>
    </source>
</evidence>
<dbReference type="Gene3D" id="3.30.390.30">
    <property type="match status" value="1"/>
</dbReference>
<feature type="domain" description="Pyridine nucleotide-disulphide oxidoreductase dimerisation" evidence="9">
    <location>
        <begin position="341"/>
        <end position="449"/>
    </location>
</feature>
<keyword evidence="12" id="KW-1185">Reference proteome</keyword>